<feature type="transmembrane region" description="Helical" evidence="5">
    <location>
        <begin position="322"/>
        <end position="346"/>
    </location>
</feature>
<evidence type="ECO:0000256" key="4">
    <source>
        <dbReference type="ARBA" id="ARBA00023136"/>
    </source>
</evidence>
<feature type="transmembrane region" description="Helical" evidence="5">
    <location>
        <begin position="60"/>
        <end position="77"/>
    </location>
</feature>
<reference evidence="9" key="1">
    <citation type="submission" date="2016-06" db="UniProtKB">
        <authorList>
            <consortium name="WormBaseParasite"/>
        </authorList>
    </citation>
    <scope>IDENTIFICATION</scope>
</reference>
<name>A0A183UKV7_TOXCA</name>
<keyword evidence="3 5" id="KW-1133">Transmembrane helix</keyword>
<gene>
    <name evidence="7" type="ORF">TCNE_LOCUS9122</name>
</gene>
<comment type="subcellular location">
    <subcellularLocation>
        <location evidence="1">Membrane</location>
    </subcellularLocation>
</comment>
<evidence type="ECO:0000256" key="3">
    <source>
        <dbReference type="ARBA" id="ARBA00022989"/>
    </source>
</evidence>
<evidence type="ECO:0000313" key="7">
    <source>
        <dbReference type="EMBL" id="VDM40443.1"/>
    </source>
</evidence>
<feature type="transmembrane region" description="Helical" evidence="5">
    <location>
        <begin position="288"/>
        <end position="310"/>
    </location>
</feature>
<dbReference type="PROSITE" id="PS50262">
    <property type="entry name" value="G_PROTEIN_RECEP_F1_2"/>
    <property type="match status" value="1"/>
</dbReference>
<feature type="transmembrane region" description="Helical" evidence="5">
    <location>
        <begin position="131"/>
        <end position="155"/>
    </location>
</feature>
<keyword evidence="2 5" id="KW-0812">Transmembrane</keyword>
<sequence length="429" mass="47830">MNSARVKQGTLMAEYVKRVTRAGISVALLLRQMVIGKRLTSLAIVLQYLSVAFHTTVFPLQFLIITIGNSLTLSVLLSPHMRNRANHLLAALAFADMAVFFLMLPTCFAAFSPFYTSISFRIIFGSSKIHLAAVANWFSCAAIWIVLAVSIERLLIIKFPFRSLKPYHSLNLFPTNFSYHHVSHKCTLIWLCNMTQVHVHCLPATWNLSRLGFPGEPPPTYSFISFINLSAIANALIGVIVPVFVVALLNISLIRSLHRRNTQELVTKSVNNAPNGSSVHEQERKMTITVVAIISCFTITQMPSALLFLYEKLISDAKTQTFATVSSITNFLVLTGKMLNVVLFCLTSISFRRKFFATVQAWLGSMLCVQRSGLLVRELTLNRSCMTQKTSLLSSTSPFAQKPRRRSFTLPAVPLQSLEPLLLTAAENQ</sequence>
<dbReference type="InterPro" id="IPR017452">
    <property type="entry name" value="GPCR_Rhodpsn_7TM"/>
</dbReference>
<accession>A0A183UKV7</accession>
<dbReference type="Gene3D" id="1.20.1070.10">
    <property type="entry name" value="Rhodopsin 7-helix transmembrane proteins"/>
    <property type="match status" value="1"/>
</dbReference>
<dbReference type="WBParaSite" id="TCNE_0000912701-mRNA-1">
    <property type="protein sequence ID" value="TCNE_0000912701-mRNA-1"/>
    <property type="gene ID" value="TCNE_0000912701"/>
</dbReference>
<reference evidence="7 8" key="2">
    <citation type="submission" date="2018-11" db="EMBL/GenBank/DDBJ databases">
        <authorList>
            <consortium name="Pathogen Informatics"/>
        </authorList>
    </citation>
    <scope>NUCLEOTIDE SEQUENCE [LARGE SCALE GENOMIC DNA]</scope>
</reference>
<dbReference type="PANTHER" id="PTHR46895:SF7">
    <property type="entry name" value="G-PROTEIN COUPLED RECEPTORS FAMILY 1 PROFILE DOMAIN-CONTAINING PROTEIN"/>
    <property type="match status" value="1"/>
</dbReference>
<dbReference type="EMBL" id="UYWY01020082">
    <property type="protein sequence ID" value="VDM40443.1"/>
    <property type="molecule type" value="Genomic_DNA"/>
</dbReference>
<feature type="transmembrane region" description="Helical" evidence="5">
    <location>
        <begin position="226"/>
        <end position="251"/>
    </location>
</feature>
<dbReference type="PANTHER" id="PTHR46895">
    <property type="entry name" value="PROTEIN CBG20548-RELATED"/>
    <property type="match status" value="1"/>
</dbReference>
<dbReference type="PRINTS" id="PR00237">
    <property type="entry name" value="GPCRRHODOPSN"/>
</dbReference>
<evidence type="ECO:0000256" key="1">
    <source>
        <dbReference type="ARBA" id="ARBA00004370"/>
    </source>
</evidence>
<feature type="transmembrane region" description="Helical" evidence="5">
    <location>
        <begin position="89"/>
        <end position="111"/>
    </location>
</feature>
<evidence type="ECO:0000313" key="9">
    <source>
        <dbReference type="WBParaSite" id="TCNE_0000912701-mRNA-1"/>
    </source>
</evidence>
<evidence type="ECO:0000256" key="5">
    <source>
        <dbReference type="SAM" id="Phobius"/>
    </source>
</evidence>
<evidence type="ECO:0000259" key="6">
    <source>
        <dbReference type="PROSITE" id="PS50262"/>
    </source>
</evidence>
<dbReference type="SUPFAM" id="SSF81321">
    <property type="entry name" value="Family A G protein-coupled receptor-like"/>
    <property type="match status" value="1"/>
</dbReference>
<dbReference type="Pfam" id="PF00001">
    <property type="entry name" value="7tm_1"/>
    <property type="match status" value="1"/>
</dbReference>
<dbReference type="Proteomes" id="UP000050794">
    <property type="component" value="Unassembled WGS sequence"/>
</dbReference>
<dbReference type="GO" id="GO:0016020">
    <property type="term" value="C:membrane"/>
    <property type="evidence" value="ECO:0007669"/>
    <property type="project" value="UniProtKB-SubCell"/>
</dbReference>
<dbReference type="AlphaFoldDB" id="A0A183UKV7"/>
<proteinExistence type="predicted"/>
<evidence type="ECO:0000256" key="2">
    <source>
        <dbReference type="ARBA" id="ARBA00022692"/>
    </source>
</evidence>
<dbReference type="GO" id="GO:0004930">
    <property type="term" value="F:G protein-coupled receptor activity"/>
    <property type="evidence" value="ECO:0007669"/>
    <property type="project" value="InterPro"/>
</dbReference>
<feature type="domain" description="G-protein coupled receptors family 1 profile" evidence="6">
    <location>
        <begin position="68"/>
        <end position="344"/>
    </location>
</feature>
<evidence type="ECO:0000313" key="8">
    <source>
        <dbReference type="Proteomes" id="UP000050794"/>
    </source>
</evidence>
<dbReference type="InterPro" id="IPR000276">
    <property type="entry name" value="GPCR_Rhodpsn"/>
</dbReference>
<protein>
    <submittedName>
        <fullName evidence="9">Putative G-protein coupled receptor F59B2.13</fullName>
    </submittedName>
</protein>
<dbReference type="CDD" id="cd14978">
    <property type="entry name" value="7tmA_FMRFamide_R-like"/>
    <property type="match status" value="1"/>
</dbReference>
<organism evidence="8 9">
    <name type="scientific">Toxocara canis</name>
    <name type="common">Canine roundworm</name>
    <dbReference type="NCBI Taxonomy" id="6265"/>
    <lineage>
        <taxon>Eukaryota</taxon>
        <taxon>Metazoa</taxon>
        <taxon>Ecdysozoa</taxon>
        <taxon>Nematoda</taxon>
        <taxon>Chromadorea</taxon>
        <taxon>Rhabditida</taxon>
        <taxon>Spirurina</taxon>
        <taxon>Ascaridomorpha</taxon>
        <taxon>Ascaridoidea</taxon>
        <taxon>Toxocaridae</taxon>
        <taxon>Toxocara</taxon>
    </lineage>
</organism>
<keyword evidence="4 5" id="KW-0472">Membrane</keyword>
<keyword evidence="8" id="KW-1185">Reference proteome</keyword>